<reference evidence="1" key="1">
    <citation type="submission" date="2018-06" db="EMBL/GenBank/DDBJ databases">
        <authorList>
            <person name="Zhirakovskaya E."/>
        </authorList>
    </citation>
    <scope>NUCLEOTIDE SEQUENCE</scope>
</reference>
<proteinExistence type="predicted"/>
<dbReference type="AlphaFoldDB" id="A0A3B0R1N9"/>
<gene>
    <name evidence="1" type="ORF">MNBD_DELTA01-633</name>
</gene>
<name>A0A3B0R1N9_9ZZZZ</name>
<protein>
    <submittedName>
        <fullName evidence="1">Uncharacterized protein</fullName>
    </submittedName>
</protein>
<dbReference type="EMBL" id="UOEA01000092">
    <property type="protein sequence ID" value="VAV85647.1"/>
    <property type="molecule type" value="Genomic_DNA"/>
</dbReference>
<accession>A0A3B0R1N9</accession>
<evidence type="ECO:0000313" key="1">
    <source>
        <dbReference type="EMBL" id="VAV85647.1"/>
    </source>
</evidence>
<sequence length="189" mass="21351">MKKILLASLIVFLALLFTPAEGLSGDTYFARCNLKVVKGSLISWVNWQSTQDIVPVGRKLEVNYNGGKKAQLKDPKTNKEYTLILGAKGEQYLKKFVTKRRTSIKNFPSSVKKEIKVGLANIGMNKKQVYIAMGPPANADGRNTNLMTYSDIMKTNLWVYKRRRFGKNIGVQFNAESGKVSRTEGIWRR</sequence>
<organism evidence="1">
    <name type="scientific">hydrothermal vent metagenome</name>
    <dbReference type="NCBI Taxonomy" id="652676"/>
    <lineage>
        <taxon>unclassified sequences</taxon>
        <taxon>metagenomes</taxon>
        <taxon>ecological metagenomes</taxon>
    </lineage>
</organism>